<dbReference type="EMBL" id="JAUHTR010000005">
    <property type="protein sequence ID" value="MDN4525155.1"/>
    <property type="molecule type" value="Genomic_DNA"/>
</dbReference>
<proteinExistence type="predicted"/>
<keyword evidence="1" id="KW-0547">Nucleotide-binding</keyword>
<keyword evidence="1" id="KW-0067">ATP-binding</keyword>
<sequence length="42" mass="4855">MPEKKEPLLSDEFLDQLTREINEQFGGPAFEQNDGSEEMEPE</sequence>
<gene>
    <name evidence="1" type="ORF">QYB97_11735</name>
</gene>
<comment type="caution">
    <text evidence="1">The sequence shown here is derived from an EMBL/GenBank/DDBJ whole genome shotgun (WGS) entry which is preliminary data.</text>
</comment>
<accession>A0ABT8HXE9</accession>
<reference evidence="1" key="1">
    <citation type="submission" date="2023-07" db="EMBL/GenBank/DDBJ databases">
        <title>Fictibacillus sp. isolated from freshwater pond.</title>
        <authorList>
            <person name="Kirdat K."/>
            <person name="Bhat A."/>
            <person name="Mourya A."/>
            <person name="Yadav A."/>
        </authorList>
    </citation>
    <scope>NUCLEOTIDE SEQUENCE</scope>
    <source>
        <strain evidence="1">NE201</strain>
    </source>
</reference>
<name>A0ABT8HXE9_9BACL</name>
<dbReference type="GO" id="GO:0005524">
    <property type="term" value="F:ATP binding"/>
    <property type="evidence" value="ECO:0007669"/>
    <property type="project" value="UniProtKB-KW"/>
</dbReference>
<dbReference type="Proteomes" id="UP001172721">
    <property type="component" value="Unassembled WGS sequence"/>
</dbReference>
<protein>
    <submittedName>
        <fullName evidence="1">Bacitracin ABC transporter ATP-binding protein</fullName>
    </submittedName>
</protein>
<organism evidence="1 2">
    <name type="scientific">Fictibacillus fluitans</name>
    <dbReference type="NCBI Taxonomy" id="3058422"/>
    <lineage>
        <taxon>Bacteria</taxon>
        <taxon>Bacillati</taxon>
        <taxon>Bacillota</taxon>
        <taxon>Bacilli</taxon>
        <taxon>Bacillales</taxon>
        <taxon>Fictibacillaceae</taxon>
        <taxon>Fictibacillus</taxon>
    </lineage>
</organism>
<evidence type="ECO:0000313" key="2">
    <source>
        <dbReference type="Proteomes" id="UP001172721"/>
    </source>
</evidence>
<dbReference type="RefSeq" id="WP_301166194.1">
    <property type="nucleotide sequence ID" value="NZ_JAUHTR010000005.1"/>
</dbReference>
<evidence type="ECO:0000313" key="1">
    <source>
        <dbReference type="EMBL" id="MDN4525155.1"/>
    </source>
</evidence>
<keyword evidence="2" id="KW-1185">Reference proteome</keyword>